<protein>
    <submittedName>
        <fullName evidence="1">Uncharacterized protein</fullName>
    </submittedName>
</protein>
<dbReference type="Proteomes" id="UP001372834">
    <property type="component" value="Unassembled WGS sequence"/>
</dbReference>
<comment type="caution">
    <text evidence="1">The sequence shown here is derived from an EMBL/GenBank/DDBJ whole genome shotgun (WGS) entry which is preliminary data.</text>
</comment>
<proteinExistence type="predicted"/>
<evidence type="ECO:0000313" key="2">
    <source>
        <dbReference type="Proteomes" id="UP001372834"/>
    </source>
</evidence>
<evidence type="ECO:0000313" key="1">
    <source>
        <dbReference type="EMBL" id="KAK6636836.1"/>
    </source>
</evidence>
<gene>
    <name evidence="1" type="ORF">RUM43_010499</name>
</gene>
<dbReference type="EMBL" id="JAWJWE010000004">
    <property type="protein sequence ID" value="KAK6636836.1"/>
    <property type="molecule type" value="Genomic_DNA"/>
</dbReference>
<organism evidence="1 2">
    <name type="scientific">Polyplax serrata</name>
    <name type="common">Common mouse louse</name>
    <dbReference type="NCBI Taxonomy" id="468196"/>
    <lineage>
        <taxon>Eukaryota</taxon>
        <taxon>Metazoa</taxon>
        <taxon>Ecdysozoa</taxon>
        <taxon>Arthropoda</taxon>
        <taxon>Hexapoda</taxon>
        <taxon>Insecta</taxon>
        <taxon>Pterygota</taxon>
        <taxon>Neoptera</taxon>
        <taxon>Paraneoptera</taxon>
        <taxon>Psocodea</taxon>
        <taxon>Troctomorpha</taxon>
        <taxon>Phthiraptera</taxon>
        <taxon>Anoplura</taxon>
        <taxon>Polyplacidae</taxon>
        <taxon>Polyplax</taxon>
    </lineage>
</organism>
<accession>A0AAN8S799</accession>
<sequence>MTDDTTTWLKKNPSTNPLRRSLKTSLRFHVNASEMDGSIMSNTTNGKDQQIHIPRMFQRPSMRMRMMNEFKVPSIVTPRNEIKLTARLKGIPETNTNSNSKIKTAIVPRKSCLPIKSKPENITSETTGIIRPSFMTRNSARKNNFRREIQKMVEASQNNQSVGRLKVNTVTSADGSVVRSILKKKRVSLRNSGQSSDSKKSKAVKKVLFEGFGNSSILGKENESIAVSPIIKQPGCEFEMLDDPTECFNFSKTKYLESSPKVPVVDAVSQIKQENPTQVNNLNTILKNWKSYMNNMNNLQSMRISLSESIKVHMEQSLLLQNQWKSYIKSCDDIYEELDRLGKEVEQNFVQTNDEEDSSFQGVEKKTRVKTEKIRLSDRSKAIKRGTGKSYSALKAGLWLDNQDGFTVVEKKGVFCK</sequence>
<name>A0AAN8S799_POLSC</name>
<dbReference type="AlphaFoldDB" id="A0AAN8S799"/>
<reference evidence="1 2" key="1">
    <citation type="submission" date="2023-10" db="EMBL/GenBank/DDBJ databases">
        <title>Genomes of two closely related lineages of the louse Polyplax serrata with different host specificities.</title>
        <authorList>
            <person name="Martinu J."/>
            <person name="Tarabai H."/>
            <person name="Stefka J."/>
            <person name="Hypsa V."/>
        </authorList>
    </citation>
    <scope>NUCLEOTIDE SEQUENCE [LARGE SCALE GENOMIC DNA]</scope>
    <source>
        <strain evidence="1">HR10_N</strain>
    </source>
</reference>